<dbReference type="Gene3D" id="3.30.450.20">
    <property type="entry name" value="PAS domain"/>
    <property type="match status" value="1"/>
</dbReference>
<dbReference type="Proteomes" id="UP000315252">
    <property type="component" value="Unassembled WGS sequence"/>
</dbReference>
<dbReference type="GO" id="GO:0009927">
    <property type="term" value="F:histidine phosphotransfer kinase activity"/>
    <property type="evidence" value="ECO:0007669"/>
    <property type="project" value="TreeGrafter"/>
</dbReference>
<keyword evidence="4 11" id="KW-0597">Phosphoprotein</keyword>
<evidence type="ECO:0000256" key="9">
    <source>
        <dbReference type="ARBA" id="ARBA00023012"/>
    </source>
</evidence>
<dbReference type="InterPro" id="IPR005467">
    <property type="entry name" value="His_kinase_dom"/>
</dbReference>
<keyword evidence="9" id="KW-0902">Two-component regulatory system</keyword>
<accession>A0A545TXH9</accession>
<dbReference type="Pfam" id="PF00072">
    <property type="entry name" value="Response_reg"/>
    <property type="match status" value="1"/>
</dbReference>
<dbReference type="CDD" id="cd17551">
    <property type="entry name" value="REC_RpfG-like"/>
    <property type="match status" value="1"/>
</dbReference>
<dbReference type="PANTHER" id="PTHR43047:SF63">
    <property type="entry name" value="HISTIDINE KINASE"/>
    <property type="match status" value="1"/>
</dbReference>
<dbReference type="PANTHER" id="PTHR43047">
    <property type="entry name" value="TWO-COMPONENT HISTIDINE PROTEIN KINASE"/>
    <property type="match status" value="1"/>
</dbReference>
<dbReference type="GO" id="GO:0005886">
    <property type="term" value="C:plasma membrane"/>
    <property type="evidence" value="ECO:0007669"/>
    <property type="project" value="TreeGrafter"/>
</dbReference>
<dbReference type="PRINTS" id="PR00344">
    <property type="entry name" value="BCTRLSENSOR"/>
</dbReference>
<dbReference type="InterPro" id="IPR003661">
    <property type="entry name" value="HisK_dim/P_dom"/>
</dbReference>
<evidence type="ECO:0000313" key="16">
    <source>
        <dbReference type="EMBL" id="TQV81932.1"/>
    </source>
</evidence>
<proteinExistence type="predicted"/>
<dbReference type="InterPro" id="IPR036097">
    <property type="entry name" value="HisK_dim/P_sf"/>
</dbReference>
<comment type="subcellular location">
    <subcellularLocation>
        <location evidence="2">Membrane</location>
    </subcellularLocation>
</comment>
<evidence type="ECO:0000256" key="5">
    <source>
        <dbReference type="ARBA" id="ARBA00022679"/>
    </source>
</evidence>
<evidence type="ECO:0000256" key="10">
    <source>
        <dbReference type="ARBA" id="ARBA00023136"/>
    </source>
</evidence>
<dbReference type="SUPFAM" id="SSF55874">
    <property type="entry name" value="ATPase domain of HSP90 chaperone/DNA topoisomerase II/histidine kinase"/>
    <property type="match status" value="1"/>
</dbReference>
<dbReference type="InterPro" id="IPR000700">
    <property type="entry name" value="PAS-assoc_C"/>
</dbReference>
<dbReference type="SUPFAM" id="SSF55785">
    <property type="entry name" value="PYP-like sensor domain (PAS domain)"/>
    <property type="match status" value="1"/>
</dbReference>
<dbReference type="PROSITE" id="PS50109">
    <property type="entry name" value="HIS_KIN"/>
    <property type="match status" value="1"/>
</dbReference>
<evidence type="ECO:0000256" key="3">
    <source>
        <dbReference type="ARBA" id="ARBA00012438"/>
    </source>
</evidence>
<evidence type="ECO:0000256" key="7">
    <source>
        <dbReference type="ARBA" id="ARBA00022777"/>
    </source>
</evidence>
<dbReference type="NCBIfam" id="TIGR00229">
    <property type="entry name" value="sensory_box"/>
    <property type="match status" value="1"/>
</dbReference>
<evidence type="ECO:0000256" key="11">
    <source>
        <dbReference type="PROSITE-ProRule" id="PRU00169"/>
    </source>
</evidence>
<dbReference type="RefSeq" id="WP_142895563.1">
    <property type="nucleotide sequence ID" value="NZ_ML660053.1"/>
</dbReference>
<keyword evidence="7" id="KW-0418">Kinase</keyword>
<evidence type="ECO:0000313" key="17">
    <source>
        <dbReference type="Proteomes" id="UP000315252"/>
    </source>
</evidence>
<dbReference type="SUPFAM" id="SSF47384">
    <property type="entry name" value="Homodimeric domain of signal transducing histidine kinase"/>
    <property type="match status" value="1"/>
</dbReference>
<dbReference type="Gene3D" id="1.10.287.130">
    <property type="match status" value="1"/>
</dbReference>
<dbReference type="Gene3D" id="3.30.565.10">
    <property type="entry name" value="Histidine kinase-like ATPase, C-terminal domain"/>
    <property type="match status" value="1"/>
</dbReference>
<keyword evidence="6" id="KW-0547">Nucleotide-binding</keyword>
<evidence type="ECO:0000259" key="12">
    <source>
        <dbReference type="PROSITE" id="PS50109"/>
    </source>
</evidence>
<keyword evidence="17" id="KW-1185">Reference proteome</keyword>
<gene>
    <name evidence="16" type="ORF">FKG95_06775</name>
</gene>
<evidence type="ECO:0000259" key="13">
    <source>
        <dbReference type="PROSITE" id="PS50110"/>
    </source>
</evidence>
<keyword evidence="8" id="KW-0067">ATP-binding</keyword>
<dbReference type="GO" id="GO:0005524">
    <property type="term" value="F:ATP binding"/>
    <property type="evidence" value="ECO:0007669"/>
    <property type="project" value="UniProtKB-KW"/>
</dbReference>
<dbReference type="Pfam" id="PF00512">
    <property type="entry name" value="HisKA"/>
    <property type="match status" value="1"/>
</dbReference>
<dbReference type="Pfam" id="PF02518">
    <property type="entry name" value="HATPase_c"/>
    <property type="match status" value="1"/>
</dbReference>
<dbReference type="InterPro" id="IPR003594">
    <property type="entry name" value="HATPase_dom"/>
</dbReference>
<dbReference type="Pfam" id="PF08448">
    <property type="entry name" value="PAS_4"/>
    <property type="match status" value="1"/>
</dbReference>
<dbReference type="SMART" id="SM00388">
    <property type="entry name" value="HisKA"/>
    <property type="match status" value="1"/>
</dbReference>
<dbReference type="PROSITE" id="PS50110">
    <property type="entry name" value="RESPONSE_REGULATORY"/>
    <property type="match status" value="1"/>
</dbReference>
<evidence type="ECO:0000259" key="14">
    <source>
        <dbReference type="PROSITE" id="PS50112"/>
    </source>
</evidence>
<dbReference type="InterPro" id="IPR011006">
    <property type="entry name" value="CheY-like_superfamily"/>
</dbReference>
<dbReference type="PROSITE" id="PS50112">
    <property type="entry name" value="PAS"/>
    <property type="match status" value="1"/>
</dbReference>
<dbReference type="SMART" id="SM00448">
    <property type="entry name" value="REC"/>
    <property type="match status" value="1"/>
</dbReference>
<dbReference type="InterPro" id="IPR013656">
    <property type="entry name" value="PAS_4"/>
</dbReference>
<dbReference type="AlphaFoldDB" id="A0A545TXH9"/>
<dbReference type="SUPFAM" id="SSF52172">
    <property type="entry name" value="CheY-like"/>
    <property type="match status" value="1"/>
</dbReference>
<feature type="domain" description="PAS" evidence="14">
    <location>
        <begin position="155"/>
        <end position="209"/>
    </location>
</feature>
<dbReference type="FunFam" id="1.10.287.130:FF:000038">
    <property type="entry name" value="Sensory transduction histidine kinase"/>
    <property type="match status" value="1"/>
</dbReference>
<dbReference type="InterPro" id="IPR035965">
    <property type="entry name" value="PAS-like_dom_sf"/>
</dbReference>
<feature type="modified residue" description="4-aspartylphosphate" evidence="11">
    <location>
        <position position="54"/>
    </location>
</feature>
<name>A0A545TXH9_9PROT</name>
<dbReference type="SMART" id="SM00387">
    <property type="entry name" value="HATPase_c"/>
    <property type="match status" value="1"/>
</dbReference>
<dbReference type="CDD" id="cd00075">
    <property type="entry name" value="HATPase"/>
    <property type="match status" value="1"/>
</dbReference>
<evidence type="ECO:0000259" key="15">
    <source>
        <dbReference type="PROSITE" id="PS50113"/>
    </source>
</evidence>
<evidence type="ECO:0000256" key="2">
    <source>
        <dbReference type="ARBA" id="ARBA00004370"/>
    </source>
</evidence>
<dbReference type="InterPro" id="IPR001789">
    <property type="entry name" value="Sig_transdc_resp-reg_receiver"/>
</dbReference>
<dbReference type="EMBL" id="VHSH01000002">
    <property type="protein sequence ID" value="TQV81932.1"/>
    <property type="molecule type" value="Genomic_DNA"/>
</dbReference>
<keyword evidence="10" id="KW-0472">Membrane</keyword>
<dbReference type="PROSITE" id="PS50113">
    <property type="entry name" value="PAC"/>
    <property type="match status" value="1"/>
</dbReference>
<dbReference type="InterPro" id="IPR000014">
    <property type="entry name" value="PAS"/>
</dbReference>
<organism evidence="16 17">
    <name type="scientific">Denitrobaculum tricleocarpae</name>
    <dbReference type="NCBI Taxonomy" id="2591009"/>
    <lineage>
        <taxon>Bacteria</taxon>
        <taxon>Pseudomonadati</taxon>
        <taxon>Pseudomonadota</taxon>
        <taxon>Alphaproteobacteria</taxon>
        <taxon>Rhodospirillales</taxon>
        <taxon>Rhodospirillaceae</taxon>
        <taxon>Denitrobaculum</taxon>
    </lineage>
</organism>
<feature type="domain" description="PAC" evidence="15">
    <location>
        <begin position="229"/>
        <end position="281"/>
    </location>
</feature>
<comment type="caution">
    <text evidence="16">The sequence shown here is derived from an EMBL/GenBank/DDBJ whole genome shotgun (WGS) entry which is preliminary data.</text>
</comment>
<dbReference type="InterPro" id="IPR004358">
    <property type="entry name" value="Sig_transdc_His_kin-like_C"/>
</dbReference>
<reference evidence="16 17" key="1">
    <citation type="submission" date="2019-06" db="EMBL/GenBank/DDBJ databases">
        <title>Whole genome sequence for Rhodospirillaceae sp. R148.</title>
        <authorList>
            <person name="Wang G."/>
        </authorList>
    </citation>
    <scope>NUCLEOTIDE SEQUENCE [LARGE SCALE GENOMIC DNA]</scope>
    <source>
        <strain evidence="16 17">R148</strain>
    </source>
</reference>
<keyword evidence="5" id="KW-0808">Transferase</keyword>
<dbReference type="GO" id="GO:0000155">
    <property type="term" value="F:phosphorelay sensor kinase activity"/>
    <property type="evidence" value="ECO:0007669"/>
    <property type="project" value="InterPro"/>
</dbReference>
<protein>
    <recommendedName>
        <fullName evidence="3">histidine kinase</fullName>
        <ecNumber evidence="3">2.7.13.3</ecNumber>
    </recommendedName>
</protein>
<dbReference type="CDD" id="cd00082">
    <property type="entry name" value="HisKA"/>
    <property type="match status" value="1"/>
</dbReference>
<dbReference type="EC" id="2.7.13.3" evidence="3"/>
<feature type="domain" description="Response regulatory" evidence="13">
    <location>
        <begin position="3"/>
        <end position="121"/>
    </location>
</feature>
<dbReference type="InterPro" id="IPR036890">
    <property type="entry name" value="HATPase_C_sf"/>
</dbReference>
<dbReference type="Gene3D" id="3.40.50.2300">
    <property type="match status" value="1"/>
</dbReference>
<evidence type="ECO:0000256" key="4">
    <source>
        <dbReference type="ARBA" id="ARBA00022553"/>
    </source>
</evidence>
<dbReference type="OrthoDB" id="9801651at2"/>
<feature type="domain" description="Histidine kinase" evidence="12">
    <location>
        <begin position="299"/>
        <end position="519"/>
    </location>
</feature>
<comment type="catalytic activity">
    <reaction evidence="1">
        <text>ATP + protein L-histidine = ADP + protein N-phospho-L-histidine.</text>
        <dbReference type="EC" id="2.7.13.3"/>
    </reaction>
</comment>
<evidence type="ECO:0000256" key="8">
    <source>
        <dbReference type="ARBA" id="ARBA00022840"/>
    </source>
</evidence>
<sequence length="532" mass="58571">MSIIVVIDDRVTNRRVLEKLATSIGDNVTVKAFAEPQVALEWSKSNVPDLVVTDFKMPKMDGAEFIRRFRELPPCIDVPVMVVTAYEDQAFRYAALESGATDFLLSPVDHHEFRARSRNLLSLREHQKLLNERAVSLEHRYETDKSQLERALTESHERLLLVIDAVPAMISATTAGARYAFMNNYQAQLFGVIPDEAVGRTAVELLNNDYAQNSLTLDERAFATGEAPPLFEEEFVTVNNVKRIFLTSKSLVRDSSGQVTNIVTVSFDITERKAAEQQLIQAKELAEVANRSKTEFLANMSHELRTPLNAIIGYAQVIGTELLGPIGNEKYGDYARNIEESGSLLLHIIKDILDVSMIEAGTIELHEEAVDLAVLVDDVLRLAEERAAAAQIVVRTNIESGVPLLMVDPVKVKQILLNLLVNALKFTLKAGEVSVSVSRSNDGVEIAVTDNGVGMTEEEIKIAVTRFGRLRNSETQAVPGTGLGLPLSIDLTELHGGKLQIKSDKGVGTTIVVLFPHDRILQEPPDELSVGG</sequence>
<evidence type="ECO:0000256" key="6">
    <source>
        <dbReference type="ARBA" id="ARBA00022741"/>
    </source>
</evidence>
<evidence type="ECO:0000256" key="1">
    <source>
        <dbReference type="ARBA" id="ARBA00000085"/>
    </source>
</evidence>